<keyword evidence="6" id="KW-1185">Reference proteome</keyword>
<dbReference type="SUPFAM" id="SSF51735">
    <property type="entry name" value="NAD(P)-binding Rossmann-fold domains"/>
    <property type="match status" value="1"/>
</dbReference>
<evidence type="ECO:0000313" key="5">
    <source>
        <dbReference type="EMBL" id="CCM00440.1"/>
    </source>
</evidence>
<name>J4GMW5_9APHY</name>
<evidence type="ECO:0000313" key="6">
    <source>
        <dbReference type="Proteomes" id="UP000006352"/>
    </source>
</evidence>
<dbReference type="PANTHER" id="PTHR43976">
    <property type="entry name" value="SHORT CHAIN DEHYDROGENASE"/>
    <property type="match status" value="1"/>
</dbReference>
<dbReference type="Pfam" id="PF00106">
    <property type="entry name" value="adh_short"/>
    <property type="match status" value="1"/>
</dbReference>
<organism evidence="5 6">
    <name type="scientific">Fibroporia radiculosa</name>
    <dbReference type="NCBI Taxonomy" id="599839"/>
    <lineage>
        <taxon>Eukaryota</taxon>
        <taxon>Fungi</taxon>
        <taxon>Dikarya</taxon>
        <taxon>Basidiomycota</taxon>
        <taxon>Agaricomycotina</taxon>
        <taxon>Agaricomycetes</taxon>
        <taxon>Polyporales</taxon>
        <taxon>Fibroporiaceae</taxon>
        <taxon>Fibroporia</taxon>
    </lineage>
</organism>
<dbReference type="CDD" id="cd05374">
    <property type="entry name" value="17beta-HSD-like_SDR_c"/>
    <property type="match status" value="1"/>
</dbReference>
<dbReference type="GeneID" id="24095351"/>
<evidence type="ECO:0000256" key="1">
    <source>
        <dbReference type="ARBA" id="ARBA00006484"/>
    </source>
</evidence>
<comment type="similarity">
    <text evidence="1 3">Belongs to the short-chain dehydrogenases/reductases (SDR) family.</text>
</comment>
<dbReference type="InterPro" id="IPR057326">
    <property type="entry name" value="KR_dom"/>
</dbReference>
<dbReference type="STRING" id="599839.J4GMW5"/>
<dbReference type="InParanoid" id="J4GMW5"/>
<gene>
    <name evidence="5" type="ORF">FIBRA_02472</name>
</gene>
<accession>J4GMW5</accession>
<dbReference type="PANTHER" id="PTHR43976:SF16">
    <property type="entry name" value="SHORT-CHAIN DEHYDROGENASE_REDUCTASE FAMILY PROTEIN"/>
    <property type="match status" value="1"/>
</dbReference>
<dbReference type="Proteomes" id="UP000006352">
    <property type="component" value="Unassembled WGS sequence"/>
</dbReference>
<dbReference type="GO" id="GO:0016491">
    <property type="term" value="F:oxidoreductase activity"/>
    <property type="evidence" value="ECO:0007669"/>
    <property type="project" value="UniProtKB-KW"/>
</dbReference>
<dbReference type="RefSeq" id="XP_012179723.1">
    <property type="nucleotide sequence ID" value="XM_012324333.1"/>
</dbReference>
<reference evidence="5 6" key="1">
    <citation type="journal article" date="2012" name="Appl. Environ. Microbiol.">
        <title>Short-read sequencing for genomic analysis of the brown rot fungus Fibroporia radiculosa.</title>
        <authorList>
            <person name="Tang J.D."/>
            <person name="Perkins A.D."/>
            <person name="Sonstegard T.S."/>
            <person name="Schroeder S.G."/>
            <person name="Burgess S.C."/>
            <person name="Diehl S.V."/>
        </authorList>
    </citation>
    <scope>NUCLEOTIDE SEQUENCE [LARGE SCALE GENOMIC DNA]</scope>
    <source>
        <strain evidence="5 6">TFFH 294</strain>
    </source>
</reference>
<dbReference type="EMBL" id="HE796983">
    <property type="protein sequence ID" value="CCM00440.1"/>
    <property type="molecule type" value="Genomic_DNA"/>
</dbReference>
<dbReference type="HOGENOM" id="CLU_010194_2_9_1"/>
<sequence>MSSQKVWLITGANSGIGLALAKYVLAQGDKASLQSVVATVRNISKFPESLRNGGAQPIIVDLNASDDVVKKASQEALRVYGRVDVLVNNAGYGIHGPVEELDLNDVRAQFQANVFGQLAFTQALLPAFRAQRAGHIFNFSSVVGFDGAGSWGAYCASKAAFELFSESLSRELELFGIRVIIVEPGYFPSEFFKTTAAVAYKESRIYTDPSQGFGTIEAVPQSKLESNSIGDLEKLSARIYEVVYGTGLAKGLVEGKGGKREWMRLPMGPDCGEWMLQKVNSVKENIEALKPIWSSTNTGA</sequence>
<evidence type="ECO:0000256" key="2">
    <source>
        <dbReference type="ARBA" id="ARBA00023002"/>
    </source>
</evidence>
<proteinExistence type="inferred from homology"/>
<keyword evidence="2" id="KW-0560">Oxidoreductase</keyword>
<dbReference type="InterPro" id="IPR051911">
    <property type="entry name" value="SDR_oxidoreductase"/>
</dbReference>
<dbReference type="SMART" id="SM00822">
    <property type="entry name" value="PKS_KR"/>
    <property type="match status" value="1"/>
</dbReference>
<evidence type="ECO:0000259" key="4">
    <source>
        <dbReference type="SMART" id="SM00822"/>
    </source>
</evidence>
<dbReference type="Gene3D" id="3.40.50.720">
    <property type="entry name" value="NAD(P)-binding Rossmann-like Domain"/>
    <property type="match status" value="1"/>
</dbReference>
<dbReference type="PRINTS" id="PR00080">
    <property type="entry name" value="SDRFAMILY"/>
</dbReference>
<dbReference type="InterPro" id="IPR002347">
    <property type="entry name" value="SDR_fam"/>
</dbReference>
<dbReference type="AlphaFoldDB" id="J4GMW5"/>
<protein>
    <recommendedName>
        <fullName evidence="4">Ketoreductase domain-containing protein</fullName>
    </recommendedName>
</protein>
<dbReference type="PRINTS" id="PR00081">
    <property type="entry name" value="GDHRDH"/>
</dbReference>
<evidence type="ECO:0000256" key="3">
    <source>
        <dbReference type="RuleBase" id="RU000363"/>
    </source>
</evidence>
<dbReference type="InterPro" id="IPR036291">
    <property type="entry name" value="NAD(P)-bd_dom_sf"/>
</dbReference>
<dbReference type="OrthoDB" id="1274115at2759"/>
<feature type="domain" description="Ketoreductase" evidence="4">
    <location>
        <begin position="5"/>
        <end position="185"/>
    </location>
</feature>